<dbReference type="GO" id="GO:0055085">
    <property type="term" value="P:transmembrane transport"/>
    <property type="evidence" value="ECO:0007669"/>
    <property type="project" value="InterPro"/>
</dbReference>
<reference evidence="9" key="1">
    <citation type="submission" date="2018-05" db="EMBL/GenBank/DDBJ databases">
        <authorList>
            <person name="Lanie J.A."/>
            <person name="Ng W.-L."/>
            <person name="Kazmierczak K.M."/>
            <person name="Andrzejewski T.M."/>
            <person name="Davidsen T.M."/>
            <person name="Wayne K.J."/>
            <person name="Tettelin H."/>
            <person name="Glass J.I."/>
            <person name="Rusch D."/>
            <person name="Podicherti R."/>
            <person name="Tsui H.-C.T."/>
            <person name="Winkler M.E."/>
        </authorList>
    </citation>
    <scope>NUCLEOTIDE SEQUENCE</scope>
</reference>
<dbReference type="GO" id="GO:0005886">
    <property type="term" value="C:plasma membrane"/>
    <property type="evidence" value="ECO:0007669"/>
    <property type="project" value="UniProtKB-SubCell"/>
</dbReference>
<sequence length="277" mass="29957">MADFWERYSRSRSAVLGLGILGLVIFMAAIAHMIFPEDPFRLAGRPLSLPGTNGFLLGSDVLGRDVAAGIAHGAKTSILIGLIATLTSVFIGVIFGAFAGYYGGRTDDLLMRITEIFQTIPSFVFAILLVAIMKPSIESIVIAITVVSWPGVARLVRGEFLSLKTREFVQACHTLGMSDFRIMLREMLPNCLSPIIVIGSLMVATAILIESGLAFLGLGDPNIMSWGFQIGAGRTMLRSAWWICTFPGIAILITVLSINLVGEGLNDALNPRLRERN</sequence>
<dbReference type="SUPFAM" id="SSF161098">
    <property type="entry name" value="MetI-like"/>
    <property type="match status" value="1"/>
</dbReference>
<dbReference type="AlphaFoldDB" id="A0A381VVS6"/>
<dbReference type="PROSITE" id="PS50928">
    <property type="entry name" value="ABC_TM1"/>
    <property type="match status" value="1"/>
</dbReference>
<evidence type="ECO:0000256" key="5">
    <source>
        <dbReference type="ARBA" id="ARBA00022989"/>
    </source>
</evidence>
<dbReference type="PANTHER" id="PTHR43386">
    <property type="entry name" value="OLIGOPEPTIDE TRANSPORT SYSTEM PERMEASE PROTEIN APPC"/>
    <property type="match status" value="1"/>
</dbReference>
<evidence type="ECO:0000256" key="2">
    <source>
        <dbReference type="ARBA" id="ARBA00022448"/>
    </source>
</evidence>
<proteinExistence type="predicted"/>
<dbReference type="EMBL" id="UINC01009923">
    <property type="protein sequence ID" value="SVA44352.1"/>
    <property type="molecule type" value="Genomic_DNA"/>
</dbReference>
<feature type="domain" description="ABC transmembrane type-1" evidence="8">
    <location>
        <begin position="74"/>
        <end position="262"/>
    </location>
</feature>
<dbReference type="Gene3D" id="1.10.3720.10">
    <property type="entry name" value="MetI-like"/>
    <property type="match status" value="1"/>
</dbReference>
<feature type="transmembrane region" description="Helical" evidence="7">
    <location>
        <begin position="239"/>
        <end position="262"/>
    </location>
</feature>
<feature type="transmembrane region" description="Helical" evidence="7">
    <location>
        <begin position="191"/>
        <end position="219"/>
    </location>
</feature>
<organism evidence="9">
    <name type="scientific">marine metagenome</name>
    <dbReference type="NCBI Taxonomy" id="408172"/>
    <lineage>
        <taxon>unclassified sequences</taxon>
        <taxon>metagenomes</taxon>
        <taxon>ecological metagenomes</taxon>
    </lineage>
</organism>
<evidence type="ECO:0000256" key="3">
    <source>
        <dbReference type="ARBA" id="ARBA00022475"/>
    </source>
</evidence>
<dbReference type="Pfam" id="PF00528">
    <property type="entry name" value="BPD_transp_1"/>
    <property type="match status" value="1"/>
</dbReference>
<gene>
    <name evidence="9" type="ORF">METZ01_LOCUS97206</name>
</gene>
<feature type="transmembrane region" description="Helical" evidence="7">
    <location>
        <begin position="78"/>
        <end position="104"/>
    </location>
</feature>
<keyword evidence="6 7" id="KW-0472">Membrane</keyword>
<feature type="transmembrane region" description="Helical" evidence="7">
    <location>
        <begin position="14"/>
        <end position="35"/>
    </location>
</feature>
<dbReference type="InterPro" id="IPR035906">
    <property type="entry name" value="MetI-like_sf"/>
</dbReference>
<name>A0A381VVS6_9ZZZZ</name>
<protein>
    <recommendedName>
        <fullName evidence="8">ABC transmembrane type-1 domain-containing protein</fullName>
    </recommendedName>
</protein>
<keyword evidence="2" id="KW-0813">Transport</keyword>
<accession>A0A381VVS6</accession>
<dbReference type="PANTHER" id="PTHR43386:SF1">
    <property type="entry name" value="D,D-DIPEPTIDE TRANSPORT SYSTEM PERMEASE PROTEIN DDPC-RELATED"/>
    <property type="match status" value="1"/>
</dbReference>
<dbReference type="InterPro" id="IPR050366">
    <property type="entry name" value="BP-dependent_transpt_permease"/>
</dbReference>
<keyword evidence="3" id="KW-1003">Cell membrane</keyword>
<keyword evidence="5 7" id="KW-1133">Transmembrane helix</keyword>
<evidence type="ECO:0000313" key="9">
    <source>
        <dbReference type="EMBL" id="SVA44352.1"/>
    </source>
</evidence>
<evidence type="ECO:0000256" key="6">
    <source>
        <dbReference type="ARBA" id="ARBA00023136"/>
    </source>
</evidence>
<evidence type="ECO:0000256" key="1">
    <source>
        <dbReference type="ARBA" id="ARBA00004651"/>
    </source>
</evidence>
<evidence type="ECO:0000256" key="7">
    <source>
        <dbReference type="SAM" id="Phobius"/>
    </source>
</evidence>
<evidence type="ECO:0000259" key="8">
    <source>
        <dbReference type="PROSITE" id="PS50928"/>
    </source>
</evidence>
<dbReference type="Pfam" id="PF12911">
    <property type="entry name" value="OppC_N"/>
    <property type="match status" value="1"/>
</dbReference>
<dbReference type="InterPro" id="IPR025966">
    <property type="entry name" value="OppC_N"/>
</dbReference>
<dbReference type="CDD" id="cd06261">
    <property type="entry name" value="TM_PBP2"/>
    <property type="match status" value="1"/>
</dbReference>
<evidence type="ECO:0000256" key="4">
    <source>
        <dbReference type="ARBA" id="ARBA00022692"/>
    </source>
</evidence>
<comment type="subcellular location">
    <subcellularLocation>
        <location evidence="1">Cell membrane</location>
        <topology evidence="1">Multi-pass membrane protein</topology>
    </subcellularLocation>
</comment>
<dbReference type="InterPro" id="IPR000515">
    <property type="entry name" value="MetI-like"/>
</dbReference>
<keyword evidence="4 7" id="KW-0812">Transmembrane</keyword>